<organism evidence="1 2">
    <name type="scientific">Mandrillus leucophaeus</name>
    <name type="common">Drill</name>
    <name type="synonym">Papio leucophaeus</name>
    <dbReference type="NCBI Taxonomy" id="9568"/>
    <lineage>
        <taxon>Eukaryota</taxon>
        <taxon>Metazoa</taxon>
        <taxon>Chordata</taxon>
        <taxon>Craniata</taxon>
        <taxon>Vertebrata</taxon>
        <taxon>Euteleostomi</taxon>
        <taxon>Mammalia</taxon>
        <taxon>Eutheria</taxon>
        <taxon>Euarchontoglires</taxon>
        <taxon>Primates</taxon>
        <taxon>Haplorrhini</taxon>
        <taxon>Catarrhini</taxon>
        <taxon>Cercopithecidae</taxon>
        <taxon>Cercopithecinae</taxon>
        <taxon>Mandrillus</taxon>
    </lineage>
</organism>
<reference evidence="1" key="2">
    <citation type="submission" date="2025-09" db="UniProtKB">
        <authorList>
            <consortium name="Ensembl"/>
        </authorList>
    </citation>
    <scope>IDENTIFICATION</scope>
</reference>
<accession>A0A2K5XSM7</accession>
<dbReference type="Proteomes" id="UP000233140">
    <property type="component" value="Unassembled WGS sequence"/>
</dbReference>
<reference evidence="1" key="1">
    <citation type="submission" date="2025-08" db="UniProtKB">
        <authorList>
            <consortium name="Ensembl"/>
        </authorList>
    </citation>
    <scope>IDENTIFICATION</scope>
</reference>
<sequence length="78" mass="8904">MADGKPAYEQVMGSRESTVKTRRWCMVGRCLPFHHFFLILRQGLALSPKLECSGDTLSHCDHLLAQRFSHLSLLSSWD</sequence>
<protein>
    <submittedName>
        <fullName evidence="1">Uncharacterized protein</fullName>
    </submittedName>
</protein>
<proteinExistence type="predicted"/>
<dbReference type="Ensembl" id="ENSMLET00000028866.1">
    <property type="protein sequence ID" value="ENSMLEP00000006265.1"/>
    <property type="gene ID" value="ENSMLEG00000026329.1"/>
</dbReference>
<evidence type="ECO:0000313" key="1">
    <source>
        <dbReference type="Ensembl" id="ENSMLEP00000006265.1"/>
    </source>
</evidence>
<dbReference type="GeneTree" id="ENSGT00910000148580"/>
<name>A0A2K5XSM7_MANLE</name>
<evidence type="ECO:0000313" key="2">
    <source>
        <dbReference type="Proteomes" id="UP000233140"/>
    </source>
</evidence>
<dbReference type="OMA" id="KTRRWCM"/>
<keyword evidence="2" id="KW-1185">Reference proteome</keyword>
<dbReference type="AlphaFoldDB" id="A0A2K5XSM7"/>